<organism evidence="8 9">
    <name type="scientific">Anabaena catenula FACHB-362</name>
    <dbReference type="NCBI Taxonomy" id="2692877"/>
    <lineage>
        <taxon>Bacteria</taxon>
        <taxon>Bacillati</taxon>
        <taxon>Cyanobacteriota</taxon>
        <taxon>Cyanophyceae</taxon>
        <taxon>Nostocales</taxon>
        <taxon>Nostocaceae</taxon>
        <taxon>Anabaena</taxon>
    </lineage>
</organism>
<comment type="subcellular location">
    <subcellularLocation>
        <location evidence="1">Secreted</location>
    </subcellularLocation>
</comment>
<dbReference type="InterPro" id="IPR009003">
    <property type="entry name" value="Peptidase_S1_PA"/>
</dbReference>
<dbReference type="PANTHER" id="PTHR43019:SF23">
    <property type="entry name" value="PROTEASE DO-LIKE 5, CHLOROPLASTIC"/>
    <property type="match status" value="1"/>
</dbReference>
<dbReference type="EC" id="3.4.21.-" evidence="7"/>
<keyword evidence="3 7" id="KW-0645">Protease</keyword>
<evidence type="ECO:0000256" key="2">
    <source>
        <dbReference type="ARBA" id="ARBA00008764"/>
    </source>
</evidence>
<evidence type="ECO:0000256" key="5">
    <source>
        <dbReference type="ARBA" id="ARBA00022801"/>
    </source>
</evidence>
<keyword evidence="4" id="KW-0732">Signal</keyword>
<evidence type="ECO:0000256" key="7">
    <source>
        <dbReference type="RuleBase" id="RU004296"/>
    </source>
</evidence>
<accession>A0ABR8IZ99</accession>
<dbReference type="Proteomes" id="UP000660381">
    <property type="component" value="Unassembled WGS sequence"/>
</dbReference>
<dbReference type="Pfam" id="PF13365">
    <property type="entry name" value="Trypsin_2"/>
    <property type="match status" value="1"/>
</dbReference>
<evidence type="ECO:0000256" key="6">
    <source>
        <dbReference type="ARBA" id="ARBA00022825"/>
    </source>
</evidence>
<dbReference type="InterPro" id="IPR008256">
    <property type="entry name" value="Peptidase_S1B"/>
</dbReference>
<evidence type="ECO:0000313" key="9">
    <source>
        <dbReference type="Proteomes" id="UP000660381"/>
    </source>
</evidence>
<dbReference type="Gene3D" id="2.40.10.10">
    <property type="entry name" value="Trypsin-like serine proteases"/>
    <property type="match status" value="2"/>
</dbReference>
<dbReference type="InterPro" id="IPR043504">
    <property type="entry name" value="Peptidase_S1_PA_chymotrypsin"/>
</dbReference>
<keyword evidence="9" id="KW-1185">Reference proteome</keyword>
<proteinExistence type="inferred from homology"/>
<reference evidence="8 9" key="1">
    <citation type="journal article" date="2020" name="ISME J.">
        <title>Comparative genomics reveals insights into cyanobacterial evolution and habitat adaptation.</title>
        <authorList>
            <person name="Chen M.Y."/>
            <person name="Teng W.K."/>
            <person name="Zhao L."/>
            <person name="Hu C.X."/>
            <person name="Zhou Y.K."/>
            <person name="Han B.P."/>
            <person name="Song L.R."/>
            <person name="Shu W.S."/>
        </authorList>
    </citation>
    <scope>NUCLEOTIDE SEQUENCE [LARGE SCALE GENOMIC DNA]</scope>
    <source>
        <strain evidence="8 9">FACHB-362</strain>
    </source>
</reference>
<dbReference type="SUPFAM" id="SSF50494">
    <property type="entry name" value="Trypsin-like serine proteases"/>
    <property type="match status" value="1"/>
</dbReference>
<dbReference type="PRINTS" id="PR00839">
    <property type="entry name" value="V8PROTEASE"/>
</dbReference>
<dbReference type="EMBL" id="JACJTQ010000006">
    <property type="protein sequence ID" value="MBD2691371.1"/>
    <property type="molecule type" value="Genomic_DNA"/>
</dbReference>
<evidence type="ECO:0000256" key="4">
    <source>
        <dbReference type="ARBA" id="ARBA00022729"/>
    </source>
</evidence>
<keyword evidence="6 7" id="KW-0720">Serine protease</keyword>
<name>A0ABR8IZ99_9NOST</name>
<comment type="similarity">
    <text evidence="2 7">Belongs to the peptidase S1B family.</text>
</comment>
<comment type="caution">
    <text evidence="8">The sequence shown here is derived from an EMBL/GenBank/DDBJ whole genome shotgun (WGS) entry which is preliminary data.</text>
</comment>
<evidence type="ECO:0000256" key="1">
    <source>
        <dbReference type="ARBA" id="ARBA00004613"/>
    </source>
</evidence>
<sequence length="205" mass="23037">MINRKGRVYTVLTNDHVLTPGYGKSYQIQTSDQRIYSAQIVKQSFGGNDLALLKFESSRNYQLATISTSNLTVGEEVLAAGFPVDMNGFVFNQGNIKFLLAQPLVRGYQIGYSNDIYKGMSGGPVLNQRGELVGINAMHAYPLWGNPYQYESGSFPSLELQQQMQKLSWGLSIHQFLRMNTGQENQVQINDTQPVKVQHHPGFLW</sequence>
<keyword evidence="5 7" id="KW-0378">Hydrolase</keyword>
<dbReference type="PANTHER" id="PTHR43019">
    <property type="entry name" value="SERINE ENDOPROTEASE DEGS"/>
    <property type="match status" value="1"/>
</dbReference>
<protein>
    <recommendedName>
        <fullName evidence="7">Serine protease</fullName>
        <ecNumber evidence="7">3.4.21.-</ecNumber>
    </recommendedName>
</protein>
<evidence type="ECO:0000256" key="3">
    <source>
        <dbReference type="ARBA" id="ARBA00022670"/>
    </source>
</evidence>
<gene>
    <name evidence="8" type="ORF">H6G68_06280</name>
</gene>
<evidence type="ECO:0000313" key="8">
    <source>
        <dbReference type="EMBL" id="MBD2691371.1"/>
    </source>
</evidence>